<feature type="signal peptide" evidence="1">
    <location>
        <begin position="1"/>
        <end position="30"/>
    </location>
</feature>
<evidence type="ECO:0000313" key="2">
    <source>
        <dbReference type="EMBL" id="WNG48631.1"/>
    </source>
</evidence>
<evidence type="ECO:0008006" key="4">
    <source>
        <dbReference type="Google" id="ProtNLM"/>
    </source>
</evidence>
<accession>A0ABY9WZT3</accession>
<evidence type="ECO:0000313" key="3">
    <source>
        <dbReference type="Proteomes" id="UP001611383"/>
    </source>
</evidence>
<protein>
    <recommendedName>
        <fullName evidence="4">Lipoprotein</fullName>
    </recommendedName>
</protein>
<dbReference type="RefSeq" id="WP_395806278.1">
    <property type="nucleotide sequence ID" value="NZ_CP043494.1"/>
</dbReference>
<reference evidence="2 3" key="1">
    <citation type="submission" date="2019-08" db="EMBL/GenBank/DDBJ databases">
        <title>Archangium and Cystobacter genomes.</title>
        <authorList>
            <person name="Chen I.-C.K."/>
            <person name="Wielgoss S."/>
        </authorList>
    </citation>
    <scope>NUCLEOTIDE SEQUENCE [LARGE SCALE GENOMIC DNA]</scope>
    <source>
        <strain evidence="2 3">Cbm 6</strain>
    </source>
</reference>
<gene>
    <name evidence="2" type="ORF">F0U60_34355</name>
</gene>
<keyword evidence="3" id="KW-1185">Reference proteome</keyword>
<dbReference type="EMBL" id="CP043494">
    <property type="protein sequence ID" value="WNG48631.1"/>
    <property type="molecule type" value="Genomic_DNA"/>
</dbReference>
<evidence type="ECO:0000256" key="1">
    <source>
        <dbReference type="SAM" id="SignalP"/>
    </source>
</evidence>
<organism evidence="2 3">
    <name type="scientific">Archangium minus</name>
    <dbReference type="NCBI Taxonomy" id="83450"/>
    <lineage>
        <taxon>Bacteria</taxon>
        <taxon>Pseudomonadati</taxon>
        <taxon>Myxococcota</taxon>
        <taxon>Myxococcia</taxon>
        <taxon>Myxococcales</taxon>
        <taxon>Cystobacterineae</taxon>
        <taxon>Archangiaceae</taxon>
        <taxon>Archangium</taxon>
    </lineage>
</organism>
<feature type="chain" id="PRO_5047470944" description="Lipoprotein" evidence="1">
    <location>
        <begin position="31"/>
        <end position="332"/>
    </location>
</feature>
<sequence length="332" mass="36041">MRFNSYLHGVCLVQTVMALAVLLKAPPAEACSPPPSPSFYYTFAESRPGDGATEVSLDGALLLTPRAWAITSQPTHTPAAFRDLLTVTVTDGETGEVVPGKLRPWWGASSGVAWLPDNPLLPNRRYELVGSLQQSIARPTEAQGPTELHETFSTGTQVSPPLELLGGLDVSLESFEKDKRDCDGSCDCRKVGTETGTRAKVRVPEVRGGDALGTYHFEIWITDRTPYQFNKPDQHLEHDVLHGVWGVNSSGEPAETLIPMPEHDDSYTPCFAWRVVDPAGHILEGTPLCLKETVDPPGLLGCAVAGGAARTRNTAFLALLGTLSLMWMVRRR</sequence>
<dbReference type="Proteomes" id="UP001611383">
    <property type="component" value="Chromosome"/>
</dbReference>
<name>A0ABY9WZT3_9BACT</name>
<keyword evidence="1" id="KW-0732">Signal</keyword>
<proteinExistence type="predicted"/>